<evidence type="ECO:0008006" key="5">
    <source>
        <dbReference type="Google" id="ProtNLM"/>
    </source>
</evidence>
<dbReference type="EMBL" id="BAAABX010000057">
    <property type="protein sequence ID" value="GAA0426794.1"/>
    <property type="molecule type" value="Genomic_DNA"/>
</dbReference>
<evidence type="ECO:0000256" key="1">
    <source>
        <dbReference type="SAM" id="MobiDB-lite"/>
    </source>
</evidence>
<feature type="region of interest" description="Disordered" evidence="1">
    <location>
        <begin position="451"/>
        <end position="470"/>
    </location>
</feature>
<feature type="region of interest" description="Disordered" evidence="1">
    <location>
        <begin position="672"/>
        <end position="698"/>
    </location>
</feature>
<organism evidence="3 4">
    <name type="scientific">Streptomyces luteireticuli</name>
    <dbReference type="NCBI Taxonomy" id="173858"/>
    <lineage>
        <taxon>Bacteria</taxon>
        <taxon>Bacillati</taxon>
        <taxon>Actinomycetota</taxon>
        <taxon>Actinomycetes</taxon>
        <taxon>Kitasatosporales</taxon>
        <taxon>Streptomycetaceae</taxon>
        <taxon>Streptomyces</taxon>
    </lineage>
</organism>
<dbReference type="InterPro" id="IPR027417">
    <property type="entry name" value="P-loop_NTPase"/>
</dbReference>
<feature type="transmembrane region" description="Helical" evidence="2">
    <location>
        <begin position="70"/>
        <end position="88"/>
    </location>
</feature>
<name>A0ABP3IVZ1_9ACTN</name>
<accession>A0ABP3IVZ1</accession>
<keyword evidence="4" id="KW-1185">Reference proteome</keyword>
<feature type="region of interest" description="Disordered" evidence="1">
    <location>
        <begin position="508"/>
        <end position="604"/>
    </location>
</feature>
<evidence type="ECO:0000313" key="4">
    <source>
        <dbReference type="Proteomes" id="UP001500879"/>
    </source>
</evidence>
<evidence type="ECO:0000256" key="2">
    <source>
        <dbReference type="SAM" id="Phobius"/>
    </source>
</evidence>
<keyword evidence="2" id="KW-0812">Transmembrane</keyword>
<proteinExistence type="predicted"/>
<feature type="compositionally biased region" description="Gly residues" evidence="1">
    <location>
        <begin position="519"/>
        <end position="540"/>
    </location>
</feature>
<dbReference type="Proteomes" id="UP001500879">
    <property type="component" value="Unassembled WGS sequence"/>
</dbReference>
<gene>
    <name evidence="3" type="ORF">GCM10010357_55460</name>
</gene>
<dbReference type="SUPFAM" id="SSF52540">
    <property type="entry name" value="P-loop containing nucleoside triphosphate hydrolases"/>
    <property type="match status" value="1"/>
</dbReference>
<feature type="region of interest" description="Disordered" evidence="1">
    <location>
        <begin position="1"/>
        <end position="23"/>
    </location>
</feature>
<sequence>MGRRGVSRTLSDRTGSGRERLPHGREFARSVTDGARDVLHPVITVARGWRSLAAAGRRGWARTPREQRGAALLLAASCVLIVALVPYGPPLAAAALLAAGAWRGRDRAQEPTGRQDPLAARLQSLYEALVPYFSSPLDPAPLYRHGGGWREAFDDHGFDREGRLVTLRLRYPAYFTDGESDARARVEHLLRIRAGRDREYRFAWDEEEGTLEVTALAALPAGIGAQRFVTAPGETVLGFTDPGTVRRTLPVTDGERTHDVPPVVWRTGRQSTEPHLLVLGTPAAGVTTLLRSVLLQALPHGDAVVVDGGGTGEFSCLSGREGVLAAESGLPGCLAALDWAEQETQRRLVATNTARQQGRPAPEDVRRALWIVVDRPAALGELAARQGLADPQELLQVPLRHGRAANVTVVVGEQLENARLLAEAVLAHTRARAVLGPVPVERVRAVLGGAPDTTPVEDVPPGRGWARVGTGPVHRLQVPATPDPYDEGAPDAQRRAVLALLPEWPPSVAVAPAPDGSGHEGPGCVDGDGGAGGHQAGGLGEARHRLVGDGCGDGEGQPYVPLEGPVDPEPRSGRHAYPQPLADLGDARAGEPAGAHPQGEPAARDAELPVREAPFEGIHDGVPADADLVAAYGDGGVPAAAVQQPGDGELFEHGRAEVGVGAGGHEAADHLGGGAHPADAQPGPEGLAGRAHGGHGAAGGVEGADRAGHLQPGFQHEVGHGLVGDEYGAGGPGRLDEFAALSLGGEGAGGVVEVGDHVGQAWGGVPQDLAPGGQVPACEPVGHPDGHEPGAGLAHQLKDIGVRR</sequence>
<evidence type="ECO:0000313" key="3">
    <source>
        <dbReference type="EMBL" id="GAA0426794.1"/>
    </source>
</evidence>
<keyword evidence="2" id="KW-0472">Membrane</keyword>
<dbReference type="Gene3D" id="3.40.50.300">
    <property type="entry name" value="P-loop containing nucleotide triphosphate hydrolases"/>
    <property type="match status" value="1"/>
</dbReference>
<reference evidence="4" key="1">
    <citation type="journal article" date="2019" name="Int. J. Syst. Evol. Microbiol.">
        <title>The Global Catalogue of Microorganisms (GCM) 10K type strain sequencing project: providing services to taxonomists for standard genome sequencing and annotation.</title>
        <authorList>
            <consortium name="The Broad Institute Genomics Platform"/>
            <consortium name="The Broad Institute Genome Sequencing Center for Infectious Disease"/>
            <person name="Wu L."/>
            <person name="Ma J."/>
        </authorList>
    </citation>
    <scope>NUCLEOTIDE SEQUENCE [LARGE SCALE GENOMIC DNA]</scope>
    <source>
        <strain evidence="4">JCM 4788</strain>
    </source>
</reference>
<keyword evidence="2" id="KW-1133">Transmembrane helix</keyword>
<comment type="caution">
    <text evidence="3">The sequence shown here is derived from an EMBL/GenBank/DDBJ whole genome shotgun (WGS) entry which is preliminary data.</text>
</comment>
<protein>
    <recommendedName>
        <fullName evidence="5">FtsK domain-containing protein</fullName>
    </recommendedName>
</protein>